<evidence type="ECO:0000256" key="1">
    <source>
        <dbReference type="ARBA" id="ARBA00009614"/>
    </source>
</evidence>
<accession>A0A4Y7KPY9</accession>
<dbReference type="InterPro" id="IPR002477">
    <property type="entry name" value="Peptidoglycan-bd-like"/>
</dbReference>
<dbReference type="GO" id="GO:0006508">
    <property type="term" value="P:proteolysis"/>
    <property type="evidence" value="ECO:0007669"/>
    <property type="project" value="UniProtKB-KW"/>
</dbReference>
<name>A0A4Y7KPY9_PAPSO</name>
<dbReference type="SMART" id="SM00235">
    <property type="entry name" value="ZnMc"/>
    <property type="match status" value="2"/>
</dbReference>
<dbReference type="Proteomes" id="UP000316621">
    <property type="component" value="Chromosome 8"/>
</dbReference>
<dbReference type="PRINTS" id="PR00138">
    <property type="entry name" value="MATRIXIN"/>
</dbReference>
<dbReference type="GO" id="GO:0030198">
    <property type="term" value="P:extracellular matrix organization"/>
    <property type="evidence" value="ECO:0007669"/>
    <property type="project" value="TreeGrafter"/>
</dbReference>
<organism evidence="12 13">
    <name type="scientific">Papaver somniferum</name>
    <name type="common">Opium poppy</name>
    <dbReference type="NCBI Taxonomy" id="3469"/>
    <lineage>
        <taxon>Eukaryota</taxon>
        <taxon>Viridiplantae</taxon>
        <taxon>Streptophyta</taxon>
        <taxon>Embryophyta</taxon>
        <taxon>Tracheophyta</taxon>
        <taxon>Spermatophyta</taxon>
        <taxon>Magnoliopsida</taxon>
        <taxon>Ranunculales</taxon>
        <taxon>Papaveraceae</taxon>
        <taxon>Papaveroideae</taxon>
        <taxon>Papaver</taxon>
    </lineage>
</organism>
<comment type="similarity">
    <text evidence="1">Belongs to the peptidase M10A family. Matrix metalloproteinases (MMPs) subfamily.</text>
</comment>
<keyword evidence="2" id="KW-0645">Protease</keyword>
<keyword evidence="8" id="KW-0865">Zymogen</keyword>
<dbReference type="GO" id="GO:0030574">
    <property type="term" value="P:collagen catabolic process"/>
    <property type="evidence" value="ECO:0007669"/>
    <property type="project" value="TreeGrafter"/>
</dbReference>
<feature type="chain" id="PRO_5021277451" description="Peptidase metallopeptidase domain-containing protein" evidence="10">
    <location>
        <begin position="22"/>
        <end position="645"/>
    </location>
</feature>
<dbReference type="OMA" id="YTWSTFH"/>
<evidence type="ECO:0000256" key="3">
    <source>
        <dbReference type="ARBA" id="ARBA00022723"/>
    </source>
</evidence>
<feature type="domain" description="Peptidase metallopeptidase" evidence="11">
    <location>
        <begin position="436"/>
        <end position="603"/>
    </location>
</feature>
<evidence type="ECO:0000313" key="12">
    <source>
        <dbReference type="EMBL" id="RZC74410.1"/>
    </source>
</evidence>
<keyword evidence="13" id="KW-1185">Reference proteome</keyword>
<keyword evidence="6" id="KW-0862">Zinc</keyword>
<evidence type="ECO:0000256" key="10">
    <source>
        <dbReference type="SAM" id="SignalP"/>
    </source>
</evidence>
<dbReference type="Gene3D" id="3.40.390.10">
    <property type="entry name" value="Collagenase (Catalytic Domain)"/>
    <property type="match status" value="2"/>
</dbReference>
<dbReference type="InterPro" id="IPR033739">
    <property type="entry name" value="M10A_MMP"/>
</dbReference>
<dbReference type="Gramene" id="RZC74410">
    <property type="protein sequence ID" value="RZC74410"/>
    <property type="gene ID" value="C5167_049888"/>
</dbReference>
<proteinExistence type="inferred from homology"/>
<reference evidence="12 13" key="1">
    <citation type="journal article" date="2018" name="Science">
        <title>The opium poppy genome and morphinan production.</title>
        <authorList>
            <person name="Guo L."/>
            <person name="Winzer T."/>
            <person name="Yang X."/>
            <person name="Li Y."/>
            <person name="Ning Z."/>
            <person name="He Z."/>
            <person name="Teodor R."/>
            <person name="Lu Y."/>
            <person name="Bowser T.A."/>
            <person name="Graham I.A."/>
            <person name="Ye K."/>
        </authorList>
    </citation>
    <scope>NUCLEOTIDE SEQUENCE [LARGE SCALE GENOMIC DNA]</scope>
    <source>
        <strain evidence="13">cv. HN1</strain>
        <tissue evidence="12">Leaves</tissue>
    </source>
</reference>
<dbReference type="SUPFAM" id="SSF55486">
    <property type="entry name" value="Metalloproteases ('zincins'), catalytic domain"/>
    <property type="match status" value="2"/>
</dbReference>
<dbReference type="InterPro" id="IPR036365">
    <property type="entry name" value="PGBD-like_sf"/>
</dbReference>
<dbReference type="Pfam" id="PF01471">
    <property type="entry name" value="PG_binding_1"/>
    <property type="match status" value="2"/>
</dbReference>
<dbReference type="Pfam" id="PF00413">
    <property type="entry name" value="Peptidase_M10"/>
    <property type="match status" value="2"/>
</dbReference>
<dbReference type="PANTHER" id="PTHR10201:SF321">
    <property type="entry name" value="METALLOENDOPROTEINASE 4-MMP"/>
    <property type="match status" value="1"/>
</dbReference>
<keyword evidence="4 10" id="KW-0732">Signal</keyword>
<evidence type="ECO:0000256" key="9">
    <source>
        <dbReference type="ARBA" id="ARBA00023180"/>
    </source>
</evidence>
<gene>
    <name evidence="12" type="ORF">C5167_049888</name>
</gene>
<keyword evidence="9" id="KW-0325">Glycoprotein</keyword>
<feature type="signal peptide" evidence="10">
    <location>
        <begin position="1"/>
        <end position="21"/>
    </location>
</feature>
<sequence length="645" mass="72814">MFQHVSFFLFLFITILPSFPARNMPDFITVLPVNPDMNYTWSTFHKFLDIRRGSEIIGMSELKKYFHRFGYLPKSDTNFTDIFDDGLESAVTQYQSKLGLPVTGKLDSATLSEIMSPRCGVGDNDDHKLHITKHYTYFPGRPSWGRTTPLMLTYAFSSSDFIDYIEISDIRAVFNRAFTRWASVIPVNFTETQDYKHADIKIGFYSKDHGDGEPFDGVLGVLAHAFSPKSGRFHLDAAETWSVDFESEKSRVAIDLESVATHEIGHVLGLGHSSVKEAVMYPSLNPRSKKVDLRLDDVNGVQVLYGSNPNFSLTFFLQNMPDFITVLPVNPDMNYTWSTFHKFLDIRRGSEIIGMSELKKYFHRFGYLPKSDTNFTDIFDDGLESAVTQYQSKLGLPVTGKLDSATLSEVMSPRCGVGDNDDHKLHITKHYTYFPGRPSWGRTTPLMLTYAFSSSDFIDYIEISDIRAVFNRAFTRWASVIPVNFTETQDYKHADIKIGFYSKDHGDGEPFDGVLGVLAHAFSPKSGRFHLDAAETWSVDFESEKSRVAIDLESVATHEIGHVLGLGHSSVKEAVMYPSLNPRSKKVDLRLDDVNGVQVLYGSNPNFSLTSFLQSETSPNKSFGLRGHRFNPIFSISLIAVFFCI</sequence>
<evidence type="ECO:0000313" key="13">
    <source>
        <dbReference type="Proteomes" id="UP000316621"/>
    </source>
</evidence>
<dbReference type="GO" id="GO:0008270">
    <property type="term" value="F:zinc ion binding"/>
    <property type="evidence" value="ECO:0007669"/>
    <property type="project" value="InterPro"/>
</dbReference>
<evidence type="ECO:0000256" key="2">
    <source>
        <dbReference type="ARBA" id="ARBA00022670"/>
    </source>
</evidence>
<dbReference type="AlphaFoldDB" id="A0A4Y7KPY9"/>
<dbReference type="InterPro" id="IPR024079">
    <property type="entry name" value="MetalloPept_cat_dom_sf"/>
</dbReference>
<dbReference type="InterPro" id="IPR021190">
    <property type="entry name" value="Pept_M10A"/>
</dbReference>
<evidence type="ECO:0000256" key="8">
    <source>
        <dbReference type="ARBA" id="ARBA00023145"/>
    </source>
</evidence>
<dbReference type="GO" id="GO:0031012">
    <property type="term" value="C:extracellular matrix"/>
    <property type="evidence" value="ECO:0007669"/>
    <property type="project" value="InterPro"/>
</dbReference>
<dbReference type="FunFam" id="3.40.390.10:FF:000018">
    <property type="entry name" value="Metalloendoproteinase 1"/>
    <property type="match status" value="2"/>
</dbReference>
<dbReference type="PANTHER" id="PTHR10201">
    <property type="entry name" value="MATRIX METALLOPROTEINASE"/>
    <property type="match status" value="1"/>
</dbReference>
<evidence type="ECO:0000259" key="11">
    <source>
        <dbReference type="SMART" id="SM00235"/>
    </source>
</evidence>
<protein>
    <recommendedName>
        <fullName evidence="11">Peptidase metallopeptidase domain-containing protein</fullName>
    </recommendedName>
</protein>
<dbReference type="InterPro" id="IPR001818">
    <property type="entry name" value="Pept_M10_metallopeptidase"/>
</dbReference>
<dbReference type="SUPFAM" id="SSF47090">
    <property type="entry name" value="PGBD-like"/>
    <property type="match status" value="2"/>
</dbReference>
<evidence type="ECO:0000256" key="5">
    <source>
        <dbReference type="ARBA" id="ARBA00022801"/>
    </source>
</evidence>
<evidence type="ECO:0000256" key="6">
    <source>
        <dbReference type="ARBA" id="ARBA00022833"/>
    </source>
</evidence>
<evidence type="ECO:0000256" key="7">
    <source>
        <dbReference type="ARBA" id="ARBA00023049"/>
    </source>
</evidence>
<dbReference type="EMBL" id="CM010722">
    <property type="protein sequence ID" value="RZC74410.1"/>
    <property type="molecule type" value="Genomic_DNA"/>
</dbReference>
<evidence type="ECO:0000256" key="4">
    <source>
        <dbReference type="ARBA" id="ARBA00022729"/>
    </source>
</evidence>
<feature type="domain" description="Peptidase metallopeptidase" evidence="11">
    <location>
        <begin position="140"/>
        <end position="307"/>
    </location>
</feature>
<keyword evidence="7" id="KW-0482">Metalloprotease</keyword>
<dbReference type="CDD" id="cd04278">
    <property type="entry name" value="ZnMc_MMP"/>
    <property type="match status" value="2"/>
</dbReference>
<dbReference type="InterPro" id="IPR006026">
    <property type="entry name" value="Peptidase_Metallo"/>
</dbReference>
<dbReference type="GO" id="GO:0004222">
    <property type="term" value="F:metalloendopeptidase activity"/>
    <property type="evidence" value="ECO:0007669"/>
    <property type="project" value="InterPro"/>
</dbReference>
<keyword evidence="3" id="KW-0479">Metal-binding</keyword>
<keyword evidence="5" id="KW-0378">Hydrolase</keyword>